<keyword evidence="3" id="KW-1185">Reference proteome</keyword>
<gene>
    <name evidence="2" type="ORF">BGZ65_000652</name>
</gene>
<dbReference type="Proteomes" id="UP000749646">
    <property type="component" value="Unassembled WGS sequence"/>
</dbReference>
<evidence type="ECO:0000313" key="2">
    <source>
        <dbReference type="EMBL" id="KAF9991429.1"/>
    </source>
</evidence>
<protein>
    <submittedName>
        <fullName evidence="2">Uncharacterized protein</fullName>
    </submittedName>
</protein>
<name>A0A9P6MC80_9FUNG</name>
<feature type="non-terminal residue" evidence="2">
    <location>
        <position position="1"/>
    </location>
</feature>
<feature type="region of interest" description="Disordered" evidence="1">
    <location>
        <begin position="1"/>
        <end position="22"/>
    </location>
</feature>
<dbReference type="EMBL" id="JAAAHW010002768">
    <property type="protein sequence ID" value="KAF9991429.1"/>
    <property type="molecule type" value="Genomic_DNA"/>
</dbReference>
<dbReference type="AlphaFoldDB" id="A0A9P6MC80"/>
<organism evidence="2 3">
    <name type="scientific">Modicella reniformis</name>
    <dbReference type="NCBI Taxonomy" id="1440133"/>
    <lineage>
        <taxon>Eukaryota</taxon>
        <taxon>Fungi</taxon>
        <taxon>Fungi incertae sedis</taxon>
        <taxon>Mucoromycota</taxon>
        <taxon>Mortierellomycotina</taxon>
        <taxon>Mortierellomycetes</taxon>
        <taxon>Mortierellales</taxon>
        <taxon>Mortierellaceae</taxon>
        <taxon>Modicella</taxon>
    </lineage>
</organism>
<sequence>VLLEAVTTEEEPRNKSGDKKENDLSTKYSFVGRLFDTILLEIATASGTVKESPKDPDYVIADIGTLAKCFKIAKEVCQAEAALHYSSESSSSHWSVDLSAKLSQAGLSCEKKMKDYVDTMHMRDGGIFRVWTRAAGRTNDDSSSSPYNWAVFRPGK</sequence>
<proteinExistence type="predicted"/>
<evidence type="ECO:0000256" key="1">
    <source>
        <dbReference type="SAM" id="MobiDB-lite"/>
    </source>
</evidence>
<feature type="non-terminal residue" evidence="2">
    <location>
        <position position="156"/>
    </location>
</feature>
<accession>A0A9P6MC80</accession>
<reference evidence="2" key="1">
    <citation type="journal article" date="2020" name="Fungal Divers.">
        <title>Resolving the Mortierellaceae phylogeny through synthesis of multi-gene phylogenetics and phylogenomics.</title>
        <authorList>
            <person name="Vandepol N."/>
            <person name="Liber J."/>
            <person name="Desiro A."/>
            <person name="Na H."/>
            <person name="Kennedy M."/>
            <person name="Barry K."/>
            <person name="Grigoriev I.V."/>
            <person name="Miller A.N."/>
            <person name="O'Donnell K."/>
            <person name="Stajich J.E."/>
            <person name="Bonito G."/>
        </authorList>
    </citation>
    <scope>NUCLEOTIDE SEQUENCE</scope>
    <source>
        <strain evidence="2">MES-2147</strain>
    </source>
</reference>
<feature type="compositionally biased region" description="Basic and acidic residues" evidence="1">
    <location>
        <begin position="10"/>
        <end position="22"/>
    </location>
</feature>
<evidence type="ECO:0000313" key="3">
    <source>
        <dbReference type="Proteomes" id="UP000749646"/>
    </source>
</evidence>
<comment type="caution">
    <text evidence="2">The sequence shown here is derived from an EMBL/GenBank/DDBJ whole genome shotgun (WGS) entry which is preliminary data.</text>
</comment>